<keyword evidence="2" id="KW-0378">Hydrolase</keyword>
<evidence type="ECO:0000313" key="3">
    <source>
        <dbReference type="Proteomes" id="UP001268610"/>
    </source>
</evidence>
<comment type="caution">
    <text evidence="2">The sequence shown here is derived from an EMBL/GenBank/DDBJ whole genome shotgun (WGS) entry which is preliminary data.</text>
</comment>
<dbReference type="GO" id="GO:0016788">
    <property type="term" value="F:hydrolase activity, acting on ester bonds"/>
    <property type="evidence" value="ECO:0007669"/>
    <property type="project" value="UniProtKB-ARBA"/>
</dbReference>
<dbReference type="AlphaFoldDB" id="A0AAJ2H128"/>
<proteinExistence type="predicted"/>
<dbReference type="RefSeq" id="WP_310865753.1">
    <property type="nucleotide sequence ID" value="NZ_JAVLSF010000036.1"/>
</dbReference>
<sequence length="215" mass="23711">MTVTHTKRALVLGDSISSLVYADSPAVPDANKLWVHQLAQATGINVQSLSAPGNRVSVGSAPDFSLRYNSNAFNLMRGTALPAFVIITAGTNDYAAGDINVYTNPTYNFHSDYRWILSYWKSNGVPVLVVHPLWRSDEATAYAHPDGAWPMSTWRTWISTFAAEKSFPVMQHTDFGLTPADFVHDTPTLQLHMNGDGHDKFFAGILLKLQTLGWV</sequence>
<accession>A0AAJ2H128</accession>
<reference evidence="2" key="1">
    <citation type="submission" date="2023-04" db="EMBL/GenBank/DDBJ databases">
        <title>Genomic characterization of faba bean (Vicia faba) microsymbionts in Mexican soils.</title>
        <authorList>
            <person name="Rivera Orduna F.N."/>
            <person name="Guevara-Luna J."/>
            <person name="Yan J."/>
            <person name="Arroyo-Herrera I."/>
            <person name="Li Y."/>
            <person name="Vasquez-Murrieta M.S."/>
            <person name="Wang E.T."/>
        </authorList>
    </citation>
    <scope>NUCLEOTIDE SEQUENCE</scope>
    <source>
        <strain evidence="2">CH26</strain>
    </source>
</reference>
<dbReference type="InterPro" id="IPR013830">
    <property type="entry name" value="SGNH_hydro"/>
</dbReference>
<gene>
    <name evidence="2" type="ORF">RJJ65_32055</name>
</gene>
<feature type="domain" description="SGNH hydrolase-type esterase" evidence="1">
    <location>
        <begin position="11"/>
        <end position="199"/>
    </location>
</feature>
<dbReference type="Pfam" id="PF13472">
    <property type="entry name" value="Lipase_GDSL_2"/>
    <property type="match status" value="1"/>
</dbReference>
<dbReference type="InterPro" id="IPR036514">
    <property type="entry name" value="SGNH_hydro_sf"/>
</dbReference>
<protein>
    <submittedName>
        <fullName evidence="2">SGNH/GDSL hydrolase family protein</fullName>
        <ecNumber evidence="2">3.1.-.-</ecNumber>
    </submittedName>
</protein>
<dbReference type="CDD" id="cd00229">
    <property type="entry name" value="SGNH_hydrolase"/>
    <property type="match status" value="1"/>
</dbReference>
<dbReference type="EMBL" id="JAVLSF010000036">
    <property type="protein sequence ID" value="MDR9777192.1"/>
    <property type="molecule type" value="Genomic_DNA"/>
</dbReference>
<dbReference type="Gene3D" id="3.40.50.1110">
    <property type="entry name" value="SGNH hydrolase"/>
    <property type="match status" value="1"/>
</dbReference>
<dbReference type="Proteomes" id="UP001268610">
    <property type="component" value="Unassembled WGS sequence"/>
</dbReference>
<evidence type="ECO:0000313" key="2">
    <source>
        <dbReference type="EMBL" id="MDR9777192.1"/>
    </source>
</evidence>
<dbReference type="SUPFAM" id="SSF52266">
    <property type="entry name" value="SGNH hydrolase"/>
    <property type="match status" value="1"/>
</dbReference>
<evidence type="ECO:0000259" key="1">
    <source>
        <dbReference type="Pfam" id="PF13472"/>
    </source>
</evidence>
<dbReference type="EC" id="3.1.-.-" evidence="2"/>
<organism evidence="2 3">
    <name type="scientific">Rhizobium hidalgonense</name>
    <dbReference type="NCBI Taxonomy" id="1538159"/>
    <lineage>
        <taxon>Bacteria</taxon>
        <taxon>Pseudomonadati</taxon>
        <taxon>Pseudomonadota</taxon>
        <taxon>Alphaproteobacteria</taxon>
        <taxon>Hyphomicrobiales</taxon>
        <taxon>Rhizobiaceae</taxon>
        <taxon>Rhizobium/Agrobacterium group</taxon>
        <taxon>Rhizobium</taxon>
    </lineage>
</organism>
<name>A0AAJ2H128_9HYPH</name>